<dbReference type="Proteomes" id="UP000282028">
    <property type="component" value="Unassembled WGS sequence"/>
</dbReference>
<evidence type="ECO:0000259" key="2">
    <source>
        <dbReference type="Pfam" id="PF12146"/>
    </source>
</evidence>
<dbReference type="InterPro" id="IPR029058">
    <property type="entry name" value="AB_hydrolase_fold"/>
</dbReference>
<dbReference type="OrthoDB" id="9808543at2"/>
<dbReference type="RefSeq" id="WP_122908723.1">
    <property type="nucleotide sequence ID" value="NZ_CBCSBE010000005.1"/>
</dbReference>
<protein>
    <submittedName>
        <fullName evidence="3">Alpha/beta hydrolase</fullName>
    </submittedName>
</protein>
<dbReference type="InterPro" id="IPR022742">
    <property type="entry name" value="Hydrolase_4"/>
</dbReference>
<dbReference type="EMBL" id="RHHR01000013">
    <property type="protein sequence ID" value="RNB74906.1"/>
    <property type="molecule type" value="Genomic_DNA"/>
</dbReference>
<dbReference type="GO" id="GO:0052689">
    <property type="term" value="F:carboxylic ester hydrolase activity"/>
    <property type="evidence" value="ECO:0007669"/>
    <property type="project" value="UniProtKB-ARBA"/>
</dbReference>
<proteinExistence type="predicted"/>
<dbReference type="Pfam" id="PF12146">
    <property type="entry name" value="Hydrolase_4"/>
    <property type="match status" value="1"/>
</dbReference>
<dbReference type="Gene3D" id="3.40.50.1820">
    <property type="entry name" value="alpha/beta hydrolase"/>
    <property type="match status" value="1"/>
</dbReference>
<organism evidence="3 4">
    <name type="scientific">Brevibacillus invocatus</name>
    <dbReference type="NCBI Taxonomy" id="173959"/>
    <lineage>
        <taxon>Bacteria</taxon>
        <taxon>Bacillati</taxon>
        <taxon>Bacillota</taxon>
        <taxon>Bacilli</taxon>
        <taxon>Bacillales</taxon>
        <taxon>Paenibacillaceae</taxon>
        <taxon>Brevibacillus</taxon>
    </lineage>
</organism>
<dbReference type="AlphaFoldDB" id="A0A3M8CGL8"/>
<name>A0A3M8CGL8_9BACL</name>
<keyword evidence="1 3" id="KW-0378">Hydrolase</keyword>
<dbReference type="SUPFAM" id="SSF53474">
    <property type="entry name" value="alpha/beta-Hydrolases"/>
    <property type="match status" value="1"/>
</dbReference>
<accession>A0A3M8CGL8</accession>
<dbReference type="InterPro" id="IPR050261">
    <property type="entry name" value="FrsA_esterase"/>
</dbReference>
<comment type="caution">
    <text evidence="3">The sequence shown here is derived from an EMBL/GenBank/DDBJ whole genome shotgun (WGS) entry which is preliminary data.</text>
</comment>
<dbReference type="PANTHER" id="PTHR22946">
    <property type="entry name" value="DIENELACTONE HYDROLASE DOMAIN-CONTAINING PROTEIN-RELATED"/>
    <property type="match status" value="1"/>
</dbReference>
<sequence>MNKGTFSLPLEEGLTLRGNWHADPTKGERQPVLLFCHGFKGFKDWGSFPYVADELARRGIVTIRFNFSCNGVGESETHFDELEKFGRNTYAREVADLQVLAQYIREGRLGLPDYADRNKLFVTGHSKGGADVILFGADNPQVAGIITWNGVADVNLFDEKLRNQIAENGVGYIPNARTGQDMPITRVVIEDVDQNRQAYDLLEKVAEMKQPLRIIQGREDFVRLVKGAQRLHEAANESELIWIEGADHTFNARHPFAGSTSQLDEAIHLTAEFVLDRWTAEKQ</sequence>
<reference evidence="3 4" key="1">
    <citation type="submission" date="2018-10" db="EMBL/GenBank/DDBJ databases">
        <title>Phylogenomics of Brevibacillus.</title>
        <authorList>
            <person name="Dunlap C."/>
        </authorList>
    </citation>
    <scope>NUCLEOTIDE SEQUENCE [LARGE SCALE GENOMIC DNA]</scope>
    <source>
        <strain evidence="3 4">JCM 12215</strain>
    </source>
</reference>
<feature type="domain" description="Serine aminopeptidase S33" evidence="2">
    <location>
        <begin position="29"/>
        <end position="154"/>
    </location>
</feature>
<gene>
    <name evidence="3" type="ORF">EDM52_09295</name>
</gene>
<dbReference type="PANTHER" id="PTHR22946:SF9">
    <property type="entry name" value="POLYKETIDE TRANSFERASE AF380"/>
    <property type="match status" value="1"/>
</dbReference>
<evidence type="ECO:0000313" key="3">
    <source>
        <dbReference type="EMBL" id="RNB74906.1"/>
    </source>
</evidence>
<keyword evidence="4" id="KW-1185">Reference proteome</keyword>
<evidence type="ECO:0000313" key="4">
    <source>
        <dbReference type="Proteomes" id="UP000282028"/>
    </source>
</evidence>
<evidence type="ECO:0000256" key="1">
    <source>
        <dbReference type="ARBA" id="ARBA00022801"/>
    </source>
</evidence>